<evidence type="ECO:0000313" key="8">
    <source>
        <dbReference type="EMBL" id="RDW28578.1"/>
    </source>
</evidence>
<reference evidence="8 10" key="2">
    <citation type="submission" date="2018-07" db="EMBL/GenBank/DDBJ databases">
        <title>Draft Genome Assemblies for Five Robust Yarrowia lipolytica Strains Exhibiting High Lipid Production and Pentose Sugar Utilization and Sugar Alcohol Secretion from Undetoxified Lignocellulosic Biomass Hydrolysates.</title>
        <authorList>
            <consortium name="DOE Joint Genome Institute"/>
            <person name="Walker C."/>
            <person name="Ryu S."/>
            <person name="Na H."/>
            <person name="Zane M."/>
            <person name="LaButti K."/>
            <person name="Lipzen A."/>
            <person name="Haridas S."/>
            <person name="Barry K."/>
            <person name="Grigoriev I.V."/>
            <person name="Quarterman J."/>
            <person name="Slininger P."/>
            <person name="Dien B."/>
            <person name="Trinh C.T."/>
        </authorList>
    </citation>
    <scope>NUCLEOTIDE SEQUENCE [LARGE SCALE GENOMIC DNA]</scope>
    <source>
        <strain evidence="8 10">YB392</strain>
    </source>
</reference>
<dbReference type="KEGG" id="yli:2908460"/>
<dbReference type="InterPro" id="IPR050598">
    <property type="entry name" value="AminoAcid_Transporter"/>
</dbReference>
<dbReference type="VEuPathDB" id="FungiDB:YALI1_F10253g"/>
<accession>A0A1H6Q144</accession>
<feature type="transmembrane region" description="Helical" evidence="6">
    <location>
        <begin position="322"/>
        <end position="344"/>
    </location>
</feature>
<dbReference type="PANTHER" id="PTHR11785">
    <property type="entry name" value="AMINO ACID TRANSPORTER"/>
    <property type="match status" value="1"/>
</dbReference>
<comment type="subcellular location">
    <subcellularLocation>
        <location evidence="1">Membrane</location>
        <topology evidence="1">Multi-pass membrane protein</topology>
    </subcellularLocation>
</comment>
<protein>
    <submittedName>
        <fullName evidence="8">Amino acid permease-domain-containing protein</fullName>
    </submittedName>
</protein>
<keyword evidence="4 6" id="KW-0472">Membrane</keyword>
<keyword evidence="3 6" id="KW-1133">Transmembrane helix</keyword>
<dbReference type="AlphaFoldDB" id="A0A1H6Q144"/>
<dbReference type="Proteomes" id="UP000256601">
    <property type="component" value="Unassembled WGS sequence"/>
</dbReference>
<feature type="compositionally biased region" description="Polar residues" evidence="5">
    <location>
        <begin position="69"/>
        <end position="81"/>
    </location>
</feature>
<evidence type="ECO:0000256" key="3">
    <source>
        <dbReference type="ARBA" id="ARBA00022989"/>
    </source>
</evidence>
<dbReference type="OrthoDB" id="10062876at2759"/>
<evidence type="ECO:0000313" key="10">
    <source>
        <dbReference type="Proteomes" id="UP000256601"/>
    </source>
</evidence>
<dbReference type="InterPro" id="IPR002293">
    <property type="entry name" value="AA/rel_permease1"/>
</dbReference>
<evidence type="ECO:0000256" key="2">
    <source>
        <dbReference type="ARBA" id="ARBA00022692"/>
    </source>
</evidence>
<dbReference type="VEuPathDB" id="FungiDB:YALI0_F07018g"/>
<dbReference type="GeneID" id="2908460"/>
<feature type="transmembrane region" description="Helical" evidence="6">
    <location>
        <begin position="477"/>
        <end position="497"/>
    </location>
</feature>
<evidence type="ECO:0000256" key="4">
    <source>
        <dbReference type="ARBA" id="ARBA00023136"/>
    </source>
</evidence>
<feature type="transmembrane region" description="Helical" evidence="6">
    <location>
        <begin position="444"/>
        <end position="465"/>
    </location>
</feature>
<dbReference type="GO" id="GO:0015179">
    <property type="term" value="F:L-amino acid transmembrane transporter activity"/>
    <property type="evidence" value="ECO:0007669"/>
    <property type="project" value="TreeGrafter"/>
</dbReference>
<dbReference type="eggNOG" id="KOG1287">
    <property type="taxonomic scope" value="Eukaryota"/>
</dbReference>
<feature type="compositionally biased region" description="Polar residues" evidence="5">
    <location>
        <begin position="34"/>
        <end position="44"/>
    </location>
</feature>
<evidence type="ECO:0000256" key="5">
    <source>
        <dbReference type="SAM" id="MobiDB-lite"/>
    </source>
</evidence>
<keyword evidence="2 6" id="KW-0812">Transmembrane</keyword>
<evidence type="ECO:0000313" key="9">
    <source>
        <dbReference type="Proteomes" id="UP000182444"/>
    </source>
</evidence>
<feature type="compositionally biased region" description="Low complexity" evidence="5">
    <location>
        <begin position="19"/>
        <end position="28"/>
    </location>
</feature>
<feature type="transmembrane region" description="Helical" evidence="6">
    <location>
        <begin position="503"/>
        <end position="519"/>
    </location>
</feature>
<feature type="transmembrane region" description="Helical" evidence="6">
    <location>
        <begin position="125"/>
        <end position="149"/>
    </location>
</feature>
<feature type="transmembrane region" description="Helical" evidence="6">
    <location>
        <begin position="418"/>
        <end position="438"/>
    </location>
</feature>
<dbReference type="Proteomes" id="UP000182444">
    <property type="component" value="Chromosome 1F"/>
</dbReference>
<feature type="transmembrane region" description="Helical" evidence="6">
    <location>
        <begin position="371"/>
        <end position="397"/>
    </location>
</feature>
<reference evidence="7 9" key="1">
    <citation type="journal article" date="2016" name="PLoS ONE">
        <title>Sequence Assembly of Yarrowia lipolytica Strain W29/CLIB89 Shows Transposable Element Diversity.</title>
        <authorList>
            <person name="Magnan C."/>
            <person name="Yu J."/>
            <person name="Chang I."/>
            <person name="Jahn E."/>
            <person name="Kanomata Y."/>
            <person name="Wu J."/>
            <person name="Zeller M."/>
            <person name="Oakes M."/>
            <person name="Baldi P."/>
            <person name="Sandmeyer S."/>
        </authorList>
    </citation>
    <scope>NUCLEOTIDE SEQUENCE [LARGE SCALE GENOMIC DNA]</scope>
    <source>
        <strain evidence="7">CLIB89</strain>
        <strain evidence="9">CLIB89(W29)</strain>
    </source>
</reference>
<name>A0A1H6Q144_YARLL</name>
<evidence type="ECO:0000256" key="1">
    <source>
        <dbReference type="ARBA" id="ARBA00004141"/>
    </source>
</evidence>
<dbReference type="PANTHER" id="PTHR11785:SF512">
    <property type="entry name" value="SOBREMESA, ISOFORM B"/>
    <property type="match status" value="1"/>
</dbReference>
<organism evidence="7 9">
    <name type="scientific">Yarrowia lipolytica</name>
    <name type="common">Candida lipolytica</name>
    <dbReference type="NCBI Taxonomy" id="4952"/>
    <lineage>
        <taxon>Eukaryota</taxon>
        <taxon>Fungi</taxon>
        <taxon>Dikarya</taxon>
        <taxon>Ascomycota</taxon>
        <taxon>Saccharomycotina</taxon>
        <taxon>Dipodascomycetes</taxon>
        <taxon>Dipodascales</taxon>
        <taxon>Dipodascales incertae sedis</taxon>
        <taxon>Yarrowia</taxon>
    </lineage>
</organism>
<dbReference type="RefSeq" id="XP_505103.1">
    <property type="nucleotide sequence ID" value="XM_505103.1"/>
</dbReference>
<feature type="region of interest" description="Disordered" evidence="5">
    <location>
        <begin position="1"/>
        <end position="81"/>
    </location>
</feature>
<sequence>MPSQRWTQINQGPDRDSLELASLASSHSDGNEVHSPSSSRNLSPWDSPIGSDFGDDREPLHERTESGHTVESFQLQQSTDVGPQQALDKQKSLTYFNCLALVMGLQVGSGIFSSPGTVDHNAGSIGSAIIVWAVAGVLAWTGACSYTELGSTIPLNGSSQAYLNYVFGSLAGFLFAWAALMVLKPGSAAIIALVFGEYVVKMCIGTDTPAPFWAVTLAALGGLAFVTGLNCFSTKSSTRAGNGFLVLKLGLLLLIFIVGIVGVAKKETRSAQISENWFNGASTKLGNYAVALIAGVWAYDGWDNVNYVTSEMKNFRRDLPRVIHTAMPVVIFCYLLVNLAYFMVLDKEEVRSTQTVAVLLAGRVMGRAGEIIVSLLIALSCLGALNATTFTAGRLAYASAQEGHLPKLFSRLSARNTPIYCILMECTLAAVFIFFGGFESLVMFYGVSSYLFYFVTVASVLVLRFREPELDRPYKTFLTTPIIFCSVALFLISYGFFEKPRQALLSLLFIGSGIPVYFLRHYGYMGVSEPRA</sequence>
<dbReference type="Gene3D" id="1.20.1740.10">
    <property type="entry name" value="Amino acid/polyamine transporter I"/>
    <property type="match status" value="1"/>
</dbReference>
<feature type="transmembrane region" description="Helical" evidence="6">
    <location>
        <begin position="244"/>
        <end position="265"/>
    </location>
</feature>
<dbReference type="GO" id="GO:0016020">
    <property type="term" value="C:membrane"/>
    <property type="evidence" value="ECO:0007669"/>
    <property type="project" value="UniProtKB-SubCell"/>
</dbReference>
<evidence type="ECO:0000256" key="6">
    <source>
        <dbReference type="SAM" id="Phobius"/>
    </source>
</evidence>
<feature type="compositionally biased region" description="Polar residues" evidence="5">
    <location>
        <begin position="1"/>
        <end position="11"/>
    </location>
</feature>
<feature type="compositionally biased region" description="Basic and acidic residues" evidence="5">
    <location>
        <begin position="54"/>
        <end position="68"/>
    </location>
</feature>
<dbReference type="FunFam" id="1.20.1740.10:FF:000042">
    <property type="entry name" value="Similar to amino acid transporter"/>
    <property type="match status" value="1"/>
</dbReference>
<feature type="transmembrane region" description="Helical" evidence="6">
    <location>
        <begin position="285"/>
        <end position="302"/>
    </location>
</feature>
<dbReference type="OMA" id="TYWVISF"/>
<feature type="transmembrane region" description="Helical" evidence="6">
    <location>
        <begin position="212"/>
        <end position="232"/>
    </location>
</feature>
<dbReference type="EMBL" id="KZ857325">
    <property type="protein sequence ID" value="RDW28578.1"/>
    <property type="molecule type" value="Genomic_DNA"/>
</dbReference>
<dbReference type="EMBL" id="CP017558">
    <property type="protein sequence ID" value="AOW06785.1"/>
    <property type="molecule type" value="Genomic_DNA"/>
</dbReference>
<feature type="transmembrane region" description="Helical" evidence="6">
    <location>
        <begin position="161"/>
        <end position="183"/>
    </location>
</feature>
<evidence type="ECO:0000313" key="7">
    <source>
        <dbReference type="EMBL" id="AOW06785.1"/>
    </source>
</evidence>
<gene>
    <name evidence="8" type="ORF">B0I71DRAFT_127294</name>
    <name evidence="7" type="ORF">YALI1_F10253g</name>
</gene>
<dbReference type="Pfam" id="PF13520">
    <property type="entry name" value="AA_permease_2"/>
    <property type="match status" value="1"/>
</dbReference>
<feature type="transmembrane region" description="Helical" evidence="6">
    <location>
        <begin position="93"/>
        <end position="113"/>
    </location>
</feature>
<proteinExistence type="predicted"/>